<dbReference type="Gene3D" id="3.30.70.970">
    <property type="entry name" value="RraB-like"/>
    <property type="match status" value="1"/>
</dbReference>
<evidence type="ECO:0000259" key="1">
    <source>
        <dbReference type="Pfam" id="PF06877"/>
    </source>
</evidence>
<dbReference type="EMBL" id="CP056775">
    <property type="protein sequence ID" value="QRR00162.1"/>
    <property type="molecule type" value="Genomic_DNA"/>
</dbReference>
<protein>
    <submittedName>
        <fullName evidence="2">Ribonuclease E inhibitor RraB</fullName>
    </submittedName>
</protein>
<evidence type="ECO:0000313" key="3">
    <source>
        <dbReference type="Proteomes" id="UP000612680"/>
    </source>
</evidence>
<dbReference type="InterPro" id="IPR036701">
    <property type="entry name" value="RraB-like_sf"/>
</dbReference>
<proteinExistence type="predicted"/>
<dbReference type="InterPro" id="IPR009671">
    <property type="entry name" value="RraB_dom"/>
</dbReference>
<sequence length="105" mass="12460">MECILENIEAIFRKMKDRGWNIDSPHKWGFCFFSRSADPLKLIFKELEDHNYKLESLTKSNGDWRIEVSKAEILTPLKLHKRNIAFNELADHFDCDYDGWDVEPV</sequence>
<reference evidence="2 3" key="1">
    <citation type="submission" date="2020-06" db="EMBL/GenBank/DDBJ databases">
        <title>Dyadobacter sandarakinus sp. nov., isolated from the soil of the Arctic Yellow River Station.</title>
        <authorList>
            <person name="Zhang Y."/>
            <person name="Peng F."/>
        </authorList>
    </citation>
    <scope>NUCLEOTIDE SEQUENCE [LARGE SCALE GENOMIC DNA]</scope>
    <source>
        <strain evidence="2 3">Q3-56</strain>
    </source>
</reference>
<name>A0ABX7I3R9_9BACT</name>
<organism evidence="2 3">
    <name type="scientific">Dyadobacter sandarakinus</name>
    <dbReference type="NCBI Taxonomy" id="2747268"/>
    <lineage>
        <taxon>Bacteria</taxon>
        <taxon>Pseudomonadati</taxon>
        <taxon>Bacteroidota</taxon>
        <taxon>Cytophagia</taxon>
        <taxon>Cytophagales</taxon>
        <taxon>Spirosomataceae</taxon>
        <taxon>Dyadobacter</taxon>
    </lineage>
</organism>
<dbReference type="SUPFAM" id="SSF89946">
    <property type="entry name" value="Hypothetical protein VC0424"/>
    <property type="match status" value="1"/>
</dbReference>
<keyword evidence="3" id="KW-1185">Reference proteome</keyword>
<gene>
    <name evidence="2" type="ORF">HWI92_04205</name>
</gene>
<dbReference type="Pfam" id="PF06877">
    <property type="entry name" value="RraB"/>
    <property type="match status" value="1"/>
</dbReference>
<dbReference type="Proteomes" id="UP000612680">
    <property type="component" value="Chromosome"/>
</dbReference>
<evidence type="ECO:0000313" key="2">
    <source>
        <dbReference type="EMBL" id="QRR00162.1"/>
    </source>
</evidence>
<feature type="domain" description="Regulator of ribonuclease activity B" evidence="1">
    <location>
        <begin position="9"/>
        <end position="102"/>
    </location>
</feature>
<accession>A0ABX7I3R9</accession>